<feature type="compositionally biased region" description="Polar residues" evidence="1">
    <location>
        <begin position="450"/>
        <end position="462"/>
    </location>
</feature>
<organism evidence="3">
    <name type="scientific">Salpingoeca rosetta (strain ATCC 50818 / BSB-021)</name>
    <dbReference type="NCBI Taxonomy" id="946362"/>
    <lineage>
        <taxon>Eukaryota</taxon>
        <taxon>Choanoflagellata</taxon>
        <taxon>Craspedida</taxon>
        <taxon>Salpingoecidae</taxon>
        <taxon>Salpingoeca</taxon>
    </lineage>
</organism>
<feature type="compositionally biased region" description="Basic residues" evidence="1">
    <location>
        <begin position="78"/>
        <end position="106"/>
    </location>
</feature>
<dbReference type="GeneID" id="16076113"/>
<evidence type="ECO:0000313" key="2">
    <source>
        <dbReference type="EMBL" id="EGD83169.1"/>
    </source>
</evidence>
<feature type="region of interest" description="Disordered" evidence="1">
    <location>
        <begin position="52"/>
        <end position="179"/>
    </location>
</feature>
<feature type="compositionally biased region" description="Polar residues" evidence="1">
    <location>
        <begin position="155"/>
        <end position="167"/>
    </location>
</feature>
<proteinExistence type="predicted"/>
<dbReference type="Proteomes" id="UP000007799">
    <property type="component" value="Unassembled WGS sequence"/>
</dbReference>
<accession>F2U5F3</accession>
<feature type="region of interest" description="Disordered" evidence="1">
    <location>
        <begin position="423"/>
        <end position="611"/>
    </location>
</feature>
<feature type="compositionally biased region" description="Polar residues" evidence="1">
    <location>
        <begin position="107"/>
        <end position="117"/>
    </location>
</feature>
<feature type="compositionally biased region" description="Low complexity" evidence="1">
    <location>
        <begin position="168"/>
        <end position="177"/>
    </location>
</feature>
<evidence type="ECO:0000256" key="1">
    <source>
        <dbReference type="SAM" id="MobiDB-lite"/>
    </source>
</evidence>
<dbReference type="AlphaFoldDB" id="F2U5F3"/>
<feature type="compositionally biased region" description="Low complexity" evidence="1">
    <location>
        <begin position="1"/>
        <end position="26"/>
    </location>
</feature>
<feature type="compositionally biased region" description="Low complexity" evidence="1">
    <location>
        <begin position="268"/>
        <end position="284"/>
    </location>
</feature>
<feature type="compositionally biased region" description="Acidic residues" evidence="1">
    <location>
        <begin position="290"/>
        <end position="305"/>
    </location>
</feature>
<gene>
    <name evidence="2" type="ORF">PTSG_03800</name>
</gene>
<protein>
    <submittedName>
        <fullName evidence="2">Uncharacterized protein</fullName>
    </submittedName>
</protein>
<evidence type="ECO:0000313" key="3">
    <source>
        <dbReference type="Proteomes" id="UP000007799"/>
    </source>
</evidence>
<reference evidence="2" key="1">
    <citation type="submission" date="2009-08" db="EMBL/GenBank/DDBJ databases">
        <title>Annotation of Salpingoeca rosetta.</title>
        <authorList>
            <consortium name="The Broad Institute Genome Sequencing Platform"/>
            <person name="Russ C."/>
            <person name="Cuomo C."/>
            <person name="Burger G."/>
            <person name="Gray M.W."/>
            <person name="Holland P.W.H."/>
            <person name="King N."/>
            <person name="Lang F.B.F."/>
            <person name="Roger A.J."/>
            <person name="Ruiz-Trillo I."/>
            <person name="Young S.K."/>
            <person name="Zeng Q."/>
            <person name="Gargeya S."/>
            <person name="Alvarado L."/>
            <person name="Berlin A."/>
            <person name="Chapman S.B."/>
            <person name="Chen Z."/>
            <person name="Freedman E."/>
            <person name="Gellesch M."/>
            <person name="Goldberg J."/>
            <person name="Griggs A."/>
            <person name="Gujja S."/>
            <person name="Heilman E."/>
            <person name="Heiman D."/>
            <person name="Howarth C."/>
            <person name="Mehta T."/>
            <person name="Neiman D."/>
            <person name="Pearson M."/>
            <person name="Roberts A."/>
            <person name="Saif S."/>
            <person name="Shea T."/>
            <person name="Shenoy N."/>
            <person name="Sisk P."/>
            <person name="Stolte C."/>
            <person name="Sykes S."/>
            <person name="White J."/>
            <person name="Yandava C."/>
            <person name="Haas B."/>
            <person name="Nusbaum C."/>
            <person name="Birren B."/>
        </authorList>
    </citation>
    <scope>NUCLEOTIDE SEQUENCE [LARGE SCALE GENOMIC DNA]</scope>
    <source>
        <strain evidence="2">ATCC 50818</strain>
    </source>
</reference>
<keyword evidence="3" id="KW-1185">Reference proteome</keyword>
<dbReference type="InParanoid" id="F2U5F3"/>
<dbReference type="EMBL" id="GL832962">
    <property type="protein sequence ID" value="EGD83169.1"/>
    <property type="molecule type" value="Genomic_DNA"/>
</dbReference>
<feature type="region of interest" description="Disordered" evidence="1">
    <location>
        <begin position="1"/>
        <end position="30"/>
    </location>
</feature>
<feature type="compositionally biased region" description="Low complexity" evidence="1">
    <location>
        <begin position="222"/>
        <end position="258"/>
    </location>
</feature>
<feature type="compositionally biased region" description="Polar residues" evidence="1">
    <location>
        <begin position="330"/>
        <end position="355"/>
    </location>
</feature>
<sequence>MRTSATTTTARLASTASPAAAGTTAAEQRRQAELDRLKKYFASLEEVDLLEEIVPASPSPAPNQSKVVAEEDEGRSRDGRKKRGSTKHQPPRSRRRTGGSTKHHRTVTGTAADTQRTSNEDDDDNDDPDPAIDDPAGDGAGRRNGASKHDPEAASTHTPQAATGTPQRTAAITTRTTAARRKAALAAQRATFSVADHVHAVDIEHLFTGDEPPPPPSRLRSTHASTTAAAAAAAAAVPYASSKAATPSPSRPSSAVASQRTRRHRLPLSRSASRFSRRSSITRLNPIMLCDDEDGDDDACEDENENGANPNTDDEGGETGGMAGVDRTLSETGHNTAPDLQQSRKSLPRSRSQPLHSMHAHAADPMEPVLPSLLGSRLWGGHNTAASTVSSMACKTLKASTTAIAGAAATAATNVPAWVLAPRTHPYGGRRQRHRTTVPAARSRSRRLHTQSTRHTPANSSHSAEEADVQGARQPDDDDMSDASEDMAVFSSSSSSPSLATTAAEATAAARDCSGSVSHPSSSSSSSSPSHSAENERGVGGHASVPCALLSPHDGTDDDGDGDGDGGGARESSVQTKQRKRQGKRRGTTGTRKRNTRAKQAAGSSSSSSSWFRMRKGGDFLKQLQESFDSIEQEALEEGDVKLITVDRAPPSSTRDDVNTLTRTHPRIAAKYQAYAKAMTAAGIDPMPLSSFLTHPDHIRAALH</sequence>
<feature type="region of interest" description="Disordered" evidence="1">
    <location>
        <begin position="206"/>
        <end position="359"/>
    </location>
</feature>
<dbReference type="RefSeq" id="XP_004995533.1">
    <property type="nucleotide sequence ID" value="XM_004995476.1"/>
</dbReference>
<dbReference type="KEGG" id="sre:PTSG_03800"/>
<feature type="compositionally biased region" description="Acidic residues" evidence="1">
    <location>
        <begin position="476"/>
        <end position="485"/>
    </location>
</feature>
<name>F2U5F3_SALR5</name>
<feature type="compositionally biased region" description="Low complexity" evidence="1">
    <location>
        <begin position="486"/>
        <end position="532"/>
    </location>
</feature>
<feature type="compositionally biased region" description="Basic residues" evidence="1">
    <location>
        <begin position="577"/>
        <end position="597"/>
    </location>
</feature>
<feature type="compositionally biased region" description="Acidic residues" evidence="1">
    <location>
        <begin position="120"/>
        <end position="136"/>
    </location>
</feature>